<dbReference type="InterPro" id="IPR016181">
    <property type="entry name" value="Acyl_CoA_acyltransferase"/>
</dbReference>
<comment type="pathway">
    <text evidence="1 6">Nucleotide-sugar biosynthesis; UDP-N-acetyl-alpha-D-glucosamine biosynthesis; N-acetyl-alpha-D-glucosamine 1-phosphate from alpha-D-glucosamine 6-phosphate (route I): step 1/2.</text>
</comment>
<dbReference type="InterPro" id="IPR039143">
    <property type="entry name" value="GNPNAT1-like"/>
</dbReference>
<evidence type="ECO:0000256" key="5">
    <source>
        <dbReference type="ARBA" id="ARBA00048964"/>
    </source>
</evidence>
<evidence type="ECO:0000313" key="8">
    <source>
        <dbReference type="EMBL" id="CAE8603916.1"/>
    </source>
</evidence>
<dbReference type="PROSITE" id="PS51186">
    <property type="entry name" value="GNAT"/>
    <property type="match status" value="1"/>
</dbReference>
<reference evidence="8" key="1">
    <citation type="submission" date="2021-02" db="EMBL/GenBank/DDBJ databases">
        <authorList>
            <person name="Dougan E. K."/>
            <person name="Rhodes N."/>
            <person name="Thang M."/>
            <person name="Chan C."/>
        </authorList>
    </citation>
    <scope>NUCLEOTIDE SEQUENCE</scope>
</reference>
<keyword evidence="4 6" id="KW-0012">Acyltransferase</keyword>
<keyword evidence="3 6" id="KW-0808">Transferase</keyword>
<dbReference type="Gene3D" id="3.40.630.30">
    <property type="match status" value="1"/>
</dbReference>
<dbReference type="PANTHER" id="PTHR13355">
    <property type="entry name" value="GLUCOSAMINE 6-PHOSPHATE N-ACETYLTRANSFERASE"/>
    <property type="match status" value="1"/>
</dbReference>
<comment type="similarity">
    <text evidence="2 6">Belongs to the acetyltransferase family. GNA1 subfamily.</text>
</comment>
<dbReference type="EMBL" id="CAJNNV010015865">
    <property type="protein sequence ID" value="CAE8603916.1"/>
    <property type="molecule type" value="Genomic_DNA"/>
</dbReference>
<dbReference type="UniPathway" id="UPA00113">
    <property type="reaction ID" value="UER00529"/>
</dbReference>
<dbReference type="InterPro" id="IPR000182">
    <property type="entry name" value="GNAT_dom"/>
</dbReference>
<dbReference type="SUPFAM" id="SSF55729">
    <property type="entry name" value="Acyl-CoA N-acyltransferases (Nat)"/>
    <property type="match status" value="1"/>
</dbReference>
<dbReference type="EC" id="2.3.1.4" evidence="6"/>
<sequence length="233" mass="25835">MLSFGNWTLSRPMPAQESNFQVAGFGKAQVKKSDIRLDADSDSTKKAMDTISRRGACVTSIASSSAASLEIEVRPQGLCEGYNVRRLHRDDYHKGLGALLSQLTVGDLAEERFLEMFHLRESQAGVYHTFVIEHLETHRLVATATLIVEAKFVHGGSFVGHIEDVVVDDSHRRKGLAKSLMDAVAHEAQRLKCYKVILDCNETNVPVYEKCGYRVGERQMRLDIPPETSASGS</sequence>
<evidence type="ECO:0000256" key="4">
    <source>
        <dbReference type="ARBA" id="ARBA00023315"/>
    </source>
</evidence>
<accession>A0A813EY13</accession>
<evidence type="ECO:0000313" key="9">
    <source>
        <dbReference type="Proteomes" id="UP000654075"/>
    </source>
</evidence>
<comment type="catalytic activity">
    <reaction evidence="5 6">
        <text>D-glucosamine 6-phosphate + acetyl-CoA = N-acetyl-D-glucosamine 6-phosphate + CoA + H(+)</text>
        <dbReference type="Rhea" id="RHEA:10292"/>
        <dbReference type="ChEBI" id="CHEBI:15378"/>
        <dbReference type="ChEBI" id="CHEBI:57287"/>
        <dbReference type="ChEBI" id="CHEBI:57288"/>
        <dbReference type="ChEBI" id="CHEBI:57513"/>
        <dbReference type="ChEBI" id="CHEBI:58725"/>
        <dbReference type="EC" id="2.3.1.4"/>
    </reaction>
</comment>
<dbReference type="AlphaFoldDB" id="A0A813EY13"/>
<gene>
    <name evidence="8" type="ORF">PGLA1383_LOCUS22115</name>
</gene>
<evidence type="ECO:0000256" key="6">
    <source>
        <dbReference type="RuleBase" id="RU365086"/>
    </source>
</evidence>
<evidence type="ECO:0000256" key="2">
    <source>
        <dbReference type="ARBA" id="ARBA00006048"/>
    </source>
</evidence>
<feature type="domain" description="N-acetyltransferase" evidence="7">
    <location>
        <begin position="82"/>
        <end position="231"/>
    </location>
</feature>
<keyword evidence="9" id="KW-1185">Reference proteome</keyword>
<dbReference type="Proteomes" id="UP000654075">
    <property type="component" value="Unassembled WGS sequence"/>
</dbReference>
<dbReference type="Pfam" id="PF00583">
    <property type="entry name" value="Acetyltransf_1"/>
    <property type="match status" value="1"/>
</dbReference>
<evidence type="ECO:0000259" key="7">
    <source>
        <dbReference type="PROSITE" id="PS51186"/>
    </source>
</evidence>
<dbReference type="OrthoDB" id="10039976at2759"/>
<dbReference type="PANTHER" id="PTHR13355:SF11">
    <property type="entry name" value="GLUCOSAMINE 6-PHOSPHATE N-ACETYLTRANSFERASE"/>
    <property type="match status" value="1"/>
</dbReference>
<comment type="caution">
    <text evidence="8">The sequence shown here is derived from an EMBL/GenBank/DDBJ whole genome shotgun (WGS) entry which is preliminary data.</text>
</comment>
<protein>
    <recommendedName>
        <fullName evidence="6">Glucosamine 6-phosphate N-acetyltransferase</fullName>
        <ecNumber evidence="6">2.3.1.4</ecNumber>
    </recommendedName>
</protein>
<proteinExistence type="inferred from homology"/>
<dbReference type="OMA" id="HTAGETY"/>
<evidence type="ECO:0000256" key="1">
    <source>
        <dbReference type="ARBA" id="ARBA00004832"/>
    </source>
</evidence>
<name>A0A813EY13_POLGL</name>
<dbReference type="FunFam" id="3.40.630.30:FF:000105">
    <property type="entry name" value="Glucosamine 6-phosphate N-acetyltransferase"/>
    <property type="match status" value="1"/>
</dbReference>
<dbReference type="CDD" id="cd04301">
    <property type="entry name" value="NAT_SF"/>
    <property type="match status" value="1"/>
</dbReference>
<organism evidence="8 9">
    <name type="scientific">Polarella glacialis</name>
    <name type="common">Dinoflagellate</name>
    <dbReference type="NCBI Taxonomy" id="89957"/>
    <lineage>
        <taxon>Eukaryota</taxon>
        <taxon>Sar</taxon>
        <taxon>Alveolata</taxon>
        <taxon>Dinophyceae</taxon>
        <taxon>Suessiales</taxon>
        <taxon>Suessiaceae</taxon>
        <taxon>Polarella</taxon>
    </lineage>
</organism>
<dbReference type="GO" id="GO:0006048">
    <property type="term" value="P:UDP-N-acetylglucosamine biosynthetic process"/>
    <property type="evidence" value="ECO:0007669"/>
    <property type="project" value="UniProtKB-UniRule"/>
</dbReference>
<dbReference type="GO" id="GO:0004343">
    <property type="term" value="F:glucosamine 6-phosphate N-acetyltransferase activity"/>
    <property type="evidence" value="ECO:0007669"/>
    <property type="project" value="UniProtKB-UniRule"/>
</dbReference>
<evidence type="ECO:0000256" key="3">
    <source>
        <dbReference type="ARBA" id="ARBA00022679"/>
    </source>
</evidence>